<protein>
    <recommendedName>
        <fullName evidence="3">DUF4817 domain-containing protein</fullName>
    </recommendedName>
</protein>
<evidence type="ECO:0000313" key="2">
    <source>
        <dbReference type="Proteomes" id="UP000075809"/>
    </source>
</evidence>
<proteinExistence type="predicted"/>
<accession>A0A151XDG7</accession>
<evidence type="ECO:0000313" key="1">
    <source>
        <dbReference type="EMBL" id="KYQ58405.1"/>
    </source>
</evidence>
<dbReference type="EMBL" id="KQ982294">
    <property type="protein sequence ID" value="KYQ58405.1"/>
    <property type="molecule type" value="Genomic_DNA"/>
</dbReference>
<gene>
    <name evidence="1" type="ORF">ALC60_02826</name>
</gene>
<dbReference type="STRING" id="64791.A0A151XDG7"/>
<name>A0A151XDG7_9HYME</name>
<organism evidence="1 2">
    <name type="scientific">Mycetomoellerius zeteki</name>
    <dbReference type="NCBI Taxonomy" id="64791"/>
    <lineage>
        <taxon>Eukaryota</taxon>
        <taxon>Metazoa</taxon>
        <taxon>Ecdysozoa</taxon>
        <taxon>Arthropoda</taxon>
        <taxon>Hexapoda</taxon>
        <taxon>Insecta</taxon>
        <taxon>Pterygota</taxon>
        <taxon>Neoptera</taxon>
        <taxon>Endopterygota</taxon>
        <taxon>Hymenoptera</taxon>
        <taxon>Apocrita</taxon>
        <taxon>Aculeata</taxon>
        <taxon>Formicoidea</taxon>
        <taxon>Formicidae</taxon>
        <taxon>Myrmicinae</taxon>
        <taxon>Mycetomoellerius</taxon>
    </lineage>
</organism>
<reference evidence="1 2" key="1">
    <citation type="submission" date="2015-09" db="EMBL/GenBank/DDBJ databases">
        <title>Trachymyrmex zeteki WGS genome.</title>
        <authorList>
            <person name="Nygaard S."/>
            <person name="Hu H."/>
            <person name="Boomsma J."/>
            <person name="Zhang G."/>
        </authorList>
    </citation>
    <scope>NUCLEOTIDE SEQUENCE [LARGE SCALE GENOMIC DNA]</scope>
    <source>
        <strain evidence="1">Tzet28-1</strain>
        <tissue evidence="1">Whole body</tissue>
    </source>
</reference>
<dbReference type="Proteomes" id="UP000075809">
    <property type="component" value="Unassembled WGS sequence"/>
</dbReference>
<feature type="non-terminal residue" evidence="1">
    <location>
        <position position="1"/>
    </location>
</feature>
<evidence type="ECO:0008006" key="3">
    <source>
        <dbReference type="Google" id="ProtNLM"/>
    </source>
</evidence>
<keyword evidence="2" id="KW-1185">Reference proteome</keyword>
<sequence>IANYSPSENVDILLVLGECHMSYYEASRIYQNRYLEREQHPNHSAIRYIEQRVRQGHLSRRTHHEYNKDDVRVFIFLAAIHLNSHTSSRVMVRELAFRKNDLKNFEKSGVSSFSRIIYHYYSKMLIFIHDRKCGYN</sequence>
<dbReference type="AlphaFoldDB" id="A0A151XDG7"/>